<dbReference type="Pfam" id="PF03717">
    <property type="entry name" value="PBP_dimer"/>
    <property type="match status" value="1"/>
</dbReference>
<dbReference type="Pfam" id="PF00905">
    <property type="entry name" value="Transpeptidase"/>
    <property type="match status" value="1"/>
</dbReference>
<comment type="subcellular location">
    <subcellularLocation>
        <location evidence="2">Cell membrane</location>
    </subcellularLocation>
    <subcellularLocation>
        <location evidence="1">Membrane</location>
        <topology evidence="1">Single-pass membrane protein</topology>
    </subcellularLocation>
</comment>
<dbReference type="GO" id="GO:0009002">
    <property type="term" value="F:serine-type D-Ala-D-Ala carboxypeptidase activity"/>
    <property type="evidence" value="ECO:0007669"/>
    <property type="project" value="UniProtKB-EC"/>
</dbReference>
<sequence>MFEQRSRDTSTLAMTLFRLGLILAFLIMVARLYRLQIVEGQDFRQRADDNRFELVELPAPRGVIYDRTGTILARNRPSFEVAVVPEDLPFDDPETPEDEEGLEIVKILQLLRADTDEDVALRIAELMFLRLGRADFAETVGEAGVKLNYITVPGPVQLVTPEDGGPPQEVAVPVLVPDISQPLPMPGLVALVKRVVALSGQGSASRPVPILDLVDRIRAVELAEESYRIPSVRIHEVPVRDYVYGPYMSHVLGFMGPIPAAAAEDYRARGYTNPNEKVGLNGLEYSYQQELRGIPGYRNVEVDILGREVRTVGQVLEPVPGSNLILNIDLRLQQVMYDTLQAKLEEKNTPWGVAIAMNPMNGAILGMVSLPSYDNNVFAERINEDYLALQNDEHRPLINYAIGGLYPPGSTFKLVTATAALAEGIITPQTTIVDSGPIYLPNRFFPDDPSQAQEFVSWNHARGIVHGPLNVVQAMALSNDIFFYYLGGGYPPAQFVGLGQRRLAEWTELFGYGDPTGIDIPGEVGAPVPNDRWKRQLYAESWTTGDSYNMAIGQGYLLATPLQVLVSTAAVANGGTIYRPQIVYQIVDAKGGLQRDFTPQVVRQLPVPPGTIEFVQQGMWAAVNAPGGTAYAAKLDNDITVAGKTGTAEFCEYIPEENDCRRDDKGHLPTHAWFVAYAPYEAPEIALVVFIYDGGEGSEAAVPVARQILEAYFNEIHPR</sequence>
<reference evidence="17 18" key="1">
    <citation type="submission" date="2019-06" db="EMBL/GenBank/DDBJ databases">
        <title>Genome sequence of Litorilinea aerophila BAA-2444.</title>
        <authorList>
            <person name="Maclea K.S."/>
            <person name="Maurais E.G."/>
            <person name="Iannazzi L.C."/>
        </authorList>
    </citation>
    <scope>NUCLEOTIDE SEQUENCE [LARGE SCALE GENOMIC DNA]</scope>
    <source>
        <strain evidence="17 18">ATCC BAA-2444</strain>
    </source>
</reference>
<dbReference type="GO" id="GO:0008360">
    <property type="term" value="P:regulation of cell shape"/>
    <property type="evidence" value="ECO:0007669"/>
    <property type="project" value="UniProtKB-KW"/>
</dbReference>
<dbReference type="PANTHER" id="PTHR30627:SF2">
    <property type="entry name" value="PEPTIDOGLYCAN D,D-TRANSPEPTIDASE MRDA"/>
    <property type="match status" value="1"/>
</dbReference>
<keyword evidence="17" id="KW-0121">Carboxypeptidase</keyword>
<keyword evidence="12 14" id="KW-0472">Membrane</keyword>
<feature type="domain" description="Penicillin-binding protein dimerisation" evidence="16">
    <location>
        <begin position="57"/>
        <end position="311"/>
    </location>
</feature>
<dbReference type="GO" id="GO:0005886">
    <property type="term" value="C:plasma membrane"/>
    <property type="evidence" value="ECO:0007669"/>
    <property type="project" value="UniProtKB-SubCell"/>
</dbReference>
<evidence type="ECO:0000259" key="15">
    <source>
        <dbReference type="Pfam" id="PF00905"/>
    </source>
</evidence>
<dbReference type="Proteomes" id="UP000317371">
    <property type="component" value="Unassembled WGS sequence"/>
</dbReference>
<dbReference type="EMBL" id="VIGC01000032">
    <property type="protein sequence ID" value="TQE93810.1"/>
    <property type="molecule type" value="Genomic_DNA"/>
</dbReference>
<evidence type="ECO:0000256" key="6">
    <source>
        <dbReference type="ARBA" id="ARBA00022670"/>
    </source>
</evidence>
<dbReference type="InParanoid" id="A0A540VAK7"/>
<dbReference type="FunCoup" id="A0A540VAK7">
    <property type="interactions" value="29"/>
</dbReference>
<comment type="caution">
    <text evidence="17">The sequence shown here is derived from an EMBL/GenBank/DDBJ whole genome shotgun (WGS) entry which is preliminary data.</text>
</comment>
<gene>
    <name evidence="17" type="primary">mrdA</name>
    <name evidence="17" type="ORF">FKZ61_19485</name>
</gene>
<evidence type="ECO:0000313" key="18">
    <source>
        <dbReference type="Proteomes" id="UP000317371"/>
    </source>
</evidence>
<dbReference type="Gene3D" id="3.40.710.10">
    <property type="entry name" value="DD-peptidase/beta-lactamase superfamily"/>
    <property type="match status" value="1"/>
</dbReference>
<evidence type="ECO:0000256" key="14">
    <source>
        <dbReference type="SAM" id="Phobius"/>
    </source>
</evidence>
<keyword evidence="5" id="KW-0997">Cell inner membrane</keyword>
<keyword evidence="6" id="KW-0645">Protease</keyword>
<evidence type="ECO:0000256" key="9">
    <source>
        <dbReference type="ARBA" id="ARBA00022960"/>
    </source>
</evidence>
<dbReference type="OrthoDB" id="9770103at2"/>
<dbReference type="AlphaFoldDB" id="A0A540VAK7"/>
<dbReference type="NCBIfam" id="TIGR03423">
    <property type="entry name" value="pbp2_mrdA"/>
    <property type="match status" value="1"/>
</dbReference>
<evidence type="ECO:0000259" key="16">
    <source>
        <dbReference type="Pfam" id="PF03717"/>
    </source>
</evidence>
<dbReference type="InterPro" id="IPR050515">
    <property type="entry name" value="Beta-lactam/transpept"/>
</dbReference>
<keyword evidence="18" id="KW-1185">Reference proteome</keyword>
<dbReference type="GO" id="GO:0071555">
    <property type="term" value="P:cell wall organization"/>
    <property type="evidence" value="ECO:0007669"/>
    <property type="project" value="UniProtKB-KW"/>
</dbReference>
<dbReference type="GO" id="GO:0009252">
    <property type="term" value="P:peptidoglycan biosynthetic process"/>
    <property type="evidence" value="ECO:0007669"/>
    <property type="project" value="UniProtKB-KW"/>
</dbReference>
<feature type="domain" description="Penicillin-binding protein transpeptidase" evidence="15">
    <location>
        <begin position="352"/>
        <end position="710"/>
    </location>
</feature>
<keyword evidence="11 14" id="KW-1133">Transmembrane helix</keyword>
<comment type="similarity">
    <text evidence="3">Belongs to the transpeptidase family.</text>
</comment>
<keyword evidence="7 14" id="KW-0812">Transmembrane</keyword>
<dbReference type="PANTHER" id="PTHR30627">
    <property type="entry name" value="PEPTIDOGLYCAN D,D-TRANSPEPTIDASE"/>
    <property type="match status" value="1"/>
</dbReference>
<dbReference type="GO" id="GO:0008658">
    <property type="term" value="F:penicillin binding"/>
    <property type="evidence" value="ECO:0007669"/>
    <property type="project" value="InterPro"/>
</dbReference>
<dbReference type="InterPro" id="IPR017790">
    <property type="entry name" value="Penicillin-binding_protein_2"/>
</dbReference>
<keyword evidence="10" id="KW-0573">Peptidoglycan synthesis</keyword>
<name>A0A540VAK7_9CHLR</name>
<evidence type="ECO:0000256" key="4">
    <source>
        <dbReference type="ARBA" id="ARBA00022475"/>
    </source>
</evidence>
<evidence type="ECO:0000256" key="3">
    <source>
        <dbReference type="ARBA" id="ARBA00007171"/>
    </source>
</evidence>
<dbReference type="GO" id="GO:0071972">
    <property type="term" value="F:peptidoglycan L,D-transpeptidase activity"/>
    <property type="evidence" value="ECO:0007669"/>
    <property type="project" value="TreeGrafter"/>
</dbReference>
<keyword evidence="13" id="KW-0961">Cell wall biogenesis/degradation</keyword>
<dbReference type="GO" id="GO:0006508">
    <property type="term" value="P:proteolysis"/>
    <property type="evidence" value="ECO:0007669"/>
    <property type="project" value="UniProtKB-KW"/>
</dbReference>
<evidence type="ECO:0000256" key="10">
    <source>
        <dbReference type="ARBA" id="ARBA00022984"/>
    </source>
</evidence>
<evidence type="ECO:0000256" key="12">
    <source>
        <dbReference type="ARBA" id="ARBA00023136"/>
    </source>
</evidence>
<evidence type="ECO:0000256" key="5">
    <source>
        <dbReference type="ARBA" id="ARBA00022519"/>
    </source>
</evidence>
<keyword evidence="4" id="KW-1003">Cell membrane</keyword>
<feature type="transmembrane region" description="Helical" evidence="14">
    <location>
        <begin position="12"/>
        <end position="33"/>
    </location>
</feature>
<keyword evidence="9" id="KW-0133">Cell shape</keyword>
<evidence type="ECO:0000256" key="7">
    <source>
        <dbReference type="ARBA" id="ARBA00022692"/>
    </source>
</evidence>
<dbReference type="InterPro" id="IPR012338">
    <property type="entry name" value="Beta-lactam/transpept-like"/>
</dbReference>
<dbReference type="SUPFAM" id="SSF56601">
    <property type="entry name" value="beta-lactamase/transpeptidase-like"/>
    <property type="match status" value="1"/>
</dbReference>
<dbReference type="EC" id="3.4.16.4" evidence="17"/>
<evidence type="ECO:0000256" key="1">
    <source>
        <dbReference type="ARBA" id="ARBA00004167"/>
    </source>
</evidence>
<dbReference type="InterPro" id="IPR001460">
    <property type="entry name" value="PCN-bd_Tpept"/>
</dbReference>
<dbReference type="RefSeq" id="WP_141611839.1">
    <property type="nucleotide sequence ID" value="NZ_VIGC02000032.1"/>
</dbReference>
<dbReference type="InterPro" id="IPR005311">
    <property type="entry name" value="PBP_dimer"/>
</dbReference>
<evidence type="ECO:0000256" key="13">
    <source>
        <dbReference type="ARBA" id="ARBA00023316"/>
    </source>
</evidence>
<evidence type="ECO:0000256" key="8">
    <source>
        <dbReference type="ARBA" id="ARBA00022801"/>
    </source>
</evidence>
<dbReference type="InterPro" id="IPR036138">
    <property type="entry name" value="PBP_dimer_sf"/>
</dbReference>
<proteinExistence type="inferred from homology"/>
<evidence type="ECO:0000256" key="11">
    <source>
        <dbReference type="ARBA" id="ARBA00022989"/>
    </source>
</evidence>
<accession>A0A540VAK7</accession>
<evidence type="ECO:0000256" key="2">
    <source>
        <dbReference type="ARBA" id="ARBA00004236"/>
    </source>
</evidence>
<evidence type="ECO:0000313" key="17">
    <source>
        <dbReference type="EMBL" id="TQE93810.1"/>
    </source>
</evidence>
<organism evidence="17 18">
    <name type="scientific">Litorilinea aerophila</name>
    <dbReference type="NCBI Taxonomy" id="1204385"/>
    <lineage>
        <taxon>Bacteria</taxon>
        <taxon>Bacillati</taxon>
        <taxon>Chloroflexota</taxon>
        <taxon>Caldilineae</taxon>
        <taxon>Caldilineales</taxon>
        <taxon>Caldilineaceae</taxon>
        <taxon>Litorilinea</taxon>
    </lineage>
</organism>
<keyword evidence="8 17" id="KW-0378">Hydrolase</keyword>
<protein>
    <submittedName>
        <fullName evidence="17">Penicillin-binding protein 2</fullName>
        <ecNumber evidence="17">3.4.16.4</ecNumber>
    </submittedName>
</protein>
<dbReference type="Gene3D" id="3.90.1310.10">
    <property type="entry name" value="Penicillin-binding protein 2a (Domain 2)"/>
    <property type="match status" value="1"/>
</dbReference>
<dbReference type="SUPFAM" id="SSF56519">
    <property type="entry name" value="Penicillin binding protein dimerisation domain"/>
    <property type="match status" value="1"/>
</dbReference>